<protein>
    <submittedName>
        <fullName evidence="2">Uncharacterized protein</fullName>
    </submittedName>
</protein>
<proteinExistence type="predicted"/>
<name>A0A5C3MPI4_9AGAR</name>
<accession>A0A5C3MPI4</accession>
<evidence type="ECO:0000256" key="1">
    <source>
        <dbReference type="SAM" id="MobiDB-lite"/>
    </source>
</evidence>
<gene>
    <name evidence="2" type="ORF">BDQ12DRAFT_674439</name>
</gene>
<evidence type="ECO:0000313" key="3">
    <source>
        <dbReference type="Proteomes" id="UP000308652"/>
    </source>
</evidence>
<dbReference type="AlphaFoldDB" id="A0A5C3MPI4"/>
<keyword evidence="3" id="KW-1185">Reference proteome</keyword>
<sequence>MSADKESLILYITDERLRPELTILLDELNQPNREYREPYGLPDLIHLSPAPLRRQLGASLEDLANLHRSWVADVEISSTTNENASLFIVADEATLADAPSRSVQIVHMSPDNPTELETIRSSVNRAVGVYTAIDGGQQGWGDFMYSAQSHGGRLSPFEEDIEDGPAASVDQPPGEIKTMKLPVLQRPTE</sequence>
<dbReference type="Proteomes" id="UP000308652">
    <property type="component" value="Unassembled WGS sequence"/>
</dbReference>
<evidence type="ECO:0000313" key="2">
    <source>
        <dbReference type="EMBL" id="TFK43121.1"/>
    </source>
</evidence>
<feature type="region of interest" description="Disordered" evidence="1">
    <location>
        <begin position="151"/>
        <end position="176"/>
    </location>
</feature>
<organism evidence="2 3">
    <name type="scientific">Crucibulum laeve</name>
    <dbReference type="NCBI Taxonomy" id="68775"/>
    <lineage>
        <taxon>Eukaryota</taxon>
        <taxon>Fungi</taxon>
        <taxon>Dikarya</taxon>
        <taxon>Basidiomycota</taxon>
        <taxon>Agaricomycotina</taxon>
        <taxon>Agaricomycetes</taxon>
        <taxon>Agaricomycetidae</taxon>
        <taxon>Agaricales</taxon>
        <taxon>Agaricineae</taxon>
        <taxon>Nidulariaceae</taxon>
        <taxon>Crucibulum</taxon>
    </lineage>
</organism>
<dbReference type="EMBL" id="ML213591">
    <property type="protein sequence ID" value="TFK43121.1"/>
    <property type="molecule type" value="Genomic_DNA"/>
</dbReference>
<dbReference type="OrthoDB" id="2896730at2759"/>
<reference evidence="2 3" key="1">
    <citation type="journal article" date="2019" name="Nat. Ecol. Evol.">
        <title>Megaphylogeny resolves global patterns of mushroom evolution.</title>
        <authorList>
            <person name="Varga T."/>
            <person name="Krizsan K."/>
            <person name="Foldi C."/>
            <person name="Dima B."/>
            <person name="Sanchez-Garcia M."/>
            <person name="Sanchez-Ramirez S."/>
            <person name="Szollosi G.J."/>
            <person name="Szarkandi J.G."/>
            <person name="Papp V."/>
            <person name="Albert L."/>
            <person name="Andreopoulos W."/>
            <person name="Angelini C."/>
            <person name="Antonin V."/>
            <person name="Barry K.W."/>
            <person name="Bougher N.L."/>
            <person name="Buchanan P."/>
            <person name="Buyck B."/>
            <person name="Bense V."/>
            <person name="Catcheside P."/>
            <person name="Chovatia M."/>
            <person name="Cooper J."/>
            <person name="Damon W."/>
            <person name="Desjardin D."/>
            <person name="Finy P."/>
            <person name="Geml J."/>
            <person name="Haridas S."/>
            <person name="Hughes K."/>
            <person name="Justo A."/>
            <person name="Karasinski D."/>
            <person name="Kautmanova I."/>
            <person name="Kiss B."/>
            <person name="Kocsube S."/>
            <person name="Kotiranta H."/>
            <person name="LaButti K.M."/>
            <person name="Lechner B.E."/>
            <person name="Liimatainen K."/>
            <person name="Lipzen A."/>
            <person name="Lukacs Z."/>
            <person name="Mihaltcheva S."/>
            <person name="Morgado L.N."/>
            <person name="Niskanen T."/>
            <person name="Noordeloos M.E."/>
            <person name="Ohm R.A."/>
            <person name="Ortiz-Santana B."/>
            <person name="Ovrebo C."/>
            <person name="Racz N."/>
            <person name="Riley R."/>
            <person name="Savchenko A."/>
            <person name="Shiryaev A."/>
            <person name="Soop K."/>
            <person name="Spirin V."/>
            <person name="Szebenyi C."/>
            <person name="Tomsovsky M."/>
            <person name="Tulloss R.E."/>
            <person name="Uehling J."/>
            <person name="Grigoriev I.V."/>
            <person name="Vagvolgyi C."/>
            <person name="Papp T."/>
            <person name="Martin F.M."/>
            <person name="Miettinen O."/>
            <person name="Hibbett D.S."/>
            <person name="Nagy L.G."/>
        </authorList>
    </citation>
    <scope>NUCLEOTIDE SEQUENCE [LARGE SCALE GENOMIC DNA]</scope>
    <source>
        <strain evidence="2 3">CBS 166.37</strain>
    </source>
</reference>